<reference evidence="2 3" key="1">
    <citation type="submission" date="2018-12" db="EMBL/GenBank/DDBJ databases">
        <title>Sequencing of bacterial isolates from soil warming experiment in Harvard Forest, Massachusetts, USA.</title>
        <authorList>
            <person name="Deangelis K."/>
        </authorList>
    </citation>
    <scope>NUCLEOTIDE SEQUENCE [LARGE SCALE GENOMIC DNA]</scope>
    <source>
        <strain evidence="2 3">EB153</strain>
    </source>
</reference>
<dbReference type="AlphaFoldDB" id="A0A428MNQ3"/>
<evidence type="ECO:0000313" key="2">
    <source>
        <dbReference type="EMBL" id="RSL18529.1"/>
    </source>
</evidence>
<dbReference type="SUPFAM" id="SSF51004">
    <property type="entry name" value="C-terminal (heme d1) domain of cytochrome cd1-nitrite reductase"/>
    <property type="match status" value="1"/>
</dbReference>
<dbReference type="InterPro" id="IPR011964">
    <property type="entry name" value="YVTN_b-propeller_repeat"/>
</dbReference>
<accession>A0A428MNQ3</accession>
<comment type="caution">
    <text evidence="2">The sequence shown here is derived from an EMBL/GenBank/DDBJ whole genome shotgun (WGS) entry which is preliminary data.</text>
</comment>
<keyword evidence="3" id="KW-1185">Reference proteome</keyword>
<feature type="chain" id="PRO_5019585935" evidence="1">
    <location>
        <begin position="21"/>
        <end position="404"/>
    </location>
</feature>
<dbReference type="InterPro" id="IPR011048">
    <property type="entry name" value="Haem_d1_sf"/>
</dbReference>
<organism evidence="2 3">
    <name type="scientific">Edaphobacter aggregans</name>
    <dbReference type="NCBI Taxonomy" id="570835"/>
    <lineage>
        <taxon>Bacteria</taxon>
        <taxon>Pseudomonadati</taxon>
        <taxon>Acidobacteriota</taxon>
        <taxon>Terriglobia</taxon>
        <taxon>Terriglobales</taxon>
        <taxon>Acidobacteriaceae</taxon>
        <taxon>Edaphobacter</taxon>
    </lineage>
</organism>
<dbReference type="Proteomes" id="UP000269669">
    <property type="component" value="Unassembled WGS sequence"/>
</dbReference>
<evidence type="ECO:0000256" key="1">
    <source>
        <dbReference type="SAM" id="SignalP"/>
    </source>
</evidence>
<dbReference type="PROSITE" id="PS51257">
    <property type="entry name" value="PROKAR_LIPOPROTEIN"/>
    <property type="match status" value="1"/>
</dbReference>
<dbReference type="InterPro" id="IPR019405">
    <property type="entry name" value="Lactonase_7-beta_prop"/>
</dbReference>
<evidence type="ECO:0000313" key="3">
    <source>
        <dbReference type="Proteomes" id="UP000269669"/>
    </source>
</evidence>
<gene>
    <name evidence="2" type="ORF">EDE15_4118</name>
</gene>
<dbReference type="EMBL" id="RSDW01000001">
    <property type="protein sequence ID" value="RSL18529.1"/>
    <property type="molecule type" value="Genomic_DNA"/>
</dbReference>
<sequence>MQILRQSFLAALTAATLLLATSGCRRSHFPDVPPGYREFAYVTNGAANTVSVLDIVNFRQDRTLEVGANPSGIAVNPLRNEVYAVNTQSGTISVIDTENNRIAATIGVHRQPYFISVEPSGHRAYVANSGSNTVSVIDLDRRREIAVAGTGEQPGLARISPDMRSLVVTNRGSNSVSIFAVAPREDSPHPGPILRLRAAFPGCPGATDAVILPDSSKAFVACSSGHQVMAISLSAAPDSWAARQDPSLTADHLLALLDVGQTPVHLALKPDGGEIFVSNFGSDSISEISTYTNEVSNTFAIGSKPVQGIVSADNTTLYVSNFGADSISIYSIDDGHLIGNVHTGSAPDALAFSADEHVLLATNAHSGDVAVIRTQSKQGPTLFTMLPAGKSPNAIAVKAFTSTR</sequence>
<dbReference type="Pfam" id="PF10282">
    <property type="entry name" value="Lactonase"/>
    <property type="match status" value="1"/>
</dbReference>
<keyword evidence="1" id="KW-0732">Signal</keyword>
<dbReference type="InterPro" id="IPR015943">
    <property type="entry name" value="WD40/YVTN_repeat-like_dom_sf"/>
</dbReference>
<protein>
    <submittedName>
        <fullName evidence="2">YVTN family beta-propeller protein</fullName>
    </submittedName>
</protein>
<name>A0A428MNQ3_9BACT</name>
<dbReference type="PANTHER" id="PTHR47197">
    <property type="entry name" value="PROTEIN NIRF"/>
    <property type="match status" value="1"/>
</dbReference>
<proteinExistence type="predicted"/>
<dbReference type="RefSeq" id="WP_312024228.1">
    <property type="nucleotide sequence ID" value="NZ_RSDW01000001.1"/>
</dbReference>
<dbReference type="PANTHER" id="PTHR47197:SF3">
    <property type="entry name" value="DIHYDRO-HEME D1 DEHYDROGENASE"/>
    <property type="match status" value="1"/>
</dbReference>
<feature type="signal peptide" evidence="1">
    <location>
        <begin position="1"/>
        <end position="20"/>
    </location>
</feature>
<dbReference type="Gene3D" id="2.130.10.10">
    <property type="entry name" value="YVTN repeat-like/Quinoprotein amine dehydrogenase"/>
    <property type="match status" value="2"/>
</dbReference>
<dbReference type="InterPro" id="IPR051200">
    <property type="entry name" value="Host-pathogen_enzymatic-act"/>
</dbReference>
<dbReference type="NCBIfam" id="TIGR02276">
    <property type="entry name" value="beta_rpt_yvtn"/>
    <property type="match status" value="2"/>
</dbReference>